<dbReference type="GO" id="GO:0003964">
    <property type="term" value="F:RNA-directed DNA polymerase activity"/>
    <property type="evidence" value="ECO:0007669"/>
    <property type="project" value="UniProtKB-KW"/>
</dbReference>
<reference evidence="8 9" key="1">
    <citation type="submission" date="2019-09" db="EMBL/GenBank/DDBJ databases">
        <title>Bird 10,000 Genomes (B10K) Project - Family phase.</title>
        <authorList>
            <person name="Zhang G."/>
        </authorList>
    </citation>
    <scope>NUCLEOTIDE SEQUENCE [LARGE SCALE GENOMIC DNA]</scope>
    <source>
        <strain evidence="8">OUT-0051</strain>
        <tissue evidence="8">Kidney</tissue>
    </source>
</reference>
<keyword evidence="1" id="KW-0808">Transferase</keyword>
<dbReference type="Proteomes" id="UP000525565">
    <property type="component" value="Unassembled WGS sequence"/>
</dbReference>
<evidence type="ECO:0000313" key="8">
    <source>
        <dbReference type="EMBL" id="NWZ30521.1"/>
    </source>
</evidence>
<proteinExistence type="predicted"/>
<comment type="caution">
    <text evidence="8">The sequence shown here is derived from an EMBL/GenBank/DDBJ whole genome shotgun (WGS) entry which is preliminary data.</text>
</comment>
<dbReference type="AlphaFoldDB" id="A0A7K7LHS7"/>
<dbReference type="EMBL" id="VZSO01008741">
    <property type="protein sequence ID" value="NWZ30521.1"/>
    <property type="molecule type" value="Genomic_DNA"/>
</dbReference>
<dbReference type="Pfam" id="PF06817">
    <property type="entry name" value="RVT_thumb"/>
    <property type="match status" value="1"/>
</dbReference>
<dbReference type="InterPro" id="IPR010661">
    <property type="entry name" value="RVT_thumb"/>
</dbReference>
<evidence type="ECO:0000256" key="3">
    <source>
        <dbReference type="ARBA" id="ARBA00022722"/>
    </source>
</evidence>
<dbReference type="Gene3D" id="3.30.70.270">
    <property type="match status" value="1"/>
</dbReference>
<evidence type="ECO:0000313" key="9">
    <source>
        <dbReference type="Proteomes" id="UP000525565"/>
    </source>
</evidence>
<dbReference type="PANTHER" id="PTHR41694:SF3">
    <property type="entry name" value="RNA-DIRECTED DNA POLYMERASE-RELATED"/>
    <property type="match status" value="1"/>
</dbReference>
<evidence type="ECO:0000256" key="4">
    <source>
        <dbReference type="ARBA" id="ARBA00022759"/>
    </source>
</evidence>
<organism evidence="8 9">
    <name type="scientific">Asarcornis scutulata</name>
    <dbReference type="NCBI Taxonomy" id="75869"/>
    <lineage>
        <taxon>Eukaryota</taxon>
        <taxon>Metazoa</taxon>
        <taxon>Chordata</taxon>
        <taxon>Craniata</taxon>
        <taxon>Vertebrata</taxon>
        <taxon>Euteleostomi</taxon>
        <taxon>Archelosauria</taxon>
        <taxon>Archosauria</taxon>
        <taxon>Dinosauria</taxon>
        <taxon>Saurischia</taxon>
        <taxon>Theropoda</taxon>
        <taxon>Coelurosauria</taxon>
        <taxon>Aves</taxon>
        <taxon>Neognathae</taxon>
        <taxon>Galloanserae</taxon>
        <taxon>Anseriformes</taxon>
        <taxon>Anatidae</taxon>
        <taxon>Anatinae</taxon>
        <taxon>Asarcornis</taxon>
    </lineage>
</organism>
<dbReference type="GO" id="GO:0004519">
    <property type="term" value="F:endonuclease activity"/>
    <property type="evidence" value="ECO:0007669"/>
    <property type="project" value="UniProtKB-KW"/>
</dbReference>
<dbReference type="GO" id="GO:0016787">
    <property type="term" value="F:hydrolase activity"/>
    <property type="evidence" value="ECO:0007669"/>
    <property type="project" value="UniProtKB-KW"/>
</dbReference>
<keyword evidence="4" id="KW-0255">Endonuclease</keyword>
<dbReference type="PANTHER" id="PTHR41694">
    <property type="entry name" value="ENDOGENOUS RETROVIRUS GROUP K MEMBER POL PROTEIN"/>
    <property type="match status" value="1"/>
</dbReference>
<feature type="non-terminal residue" evidence="8">
    <location>
        <position position="1"/>
    </location>
</feature>
<keyword evidence="3" id="KW-0540">Nuclease</keyword>
<feature type="non-terminal residue" evidence="8">
    <location>
        <position position="56"/>
    </location>
</feature>
<evidence type="ECO:0000259" key="7">
    <source>
        <dbReference type="Pfam" id="PF06817"/>
    </source>
</evidence>
<dbReference type="InterPro" id="IPR043128">
    <property type="entry name" value="Rev_trsase/Diguanyl_cyclase"/>
</dbReference>
<keyword evidence="9" id="KW-1185">Reference proteome</keyword>
<keyword evidence="2" id="KW-0548">Nucleotidyltransferase</keyword>
<dbReference type="GO" id="GO:0035613">
    <property type="term" value="F:RNA stem-loop binding"/>
    <property type="evidence" value="ECO:0007669"/>
    <property type="project" value="TreeGrafter"/>
</dbReference>
<evidence type="ECO:0000256" key="5">
    <source>
        <dbReference type="ARBA" id="ARBA00022801"/>
    </source>
</evidence>
<gene>
    <name evidence="8" type="primary">Ervk11</name>
    <name evidence="8" type="ORF">ASASCU_R15955</name>
</gene>
<protein>
    <submittedName>
        <fullName evidence="8">POK11 protein</fullName>
    </submittedName>
</protein>
<evidence type="ECO:0000256" key="6">
    <source>
        <dbReference type="ARBA" id="ARBA00022918"/>
    </source>
</evidence>
<accession>A0A7K7LHS7</accession>
<keyword evidence="6" id="KW-0695">RNA-directed DNA polymerase</keyword>
<keyword evidence="5" id="KW-0378">Hydrolase</keyword>
<evidence type="ECO:0000256" key="1">
    <source>
        <dbReference type="ARBA" id="ARBA00022679"/>
    </source>
</evidence>
<feature type="domain" description="Reverse transcriptase thumb" evidence="7">
    <location>
        <begin position="4"/>
        <end position="53"/>
    </location>
</feature>
<sequence length="56" mass="6137">SVVPQKLKISQNIKTLNDMQKLLGTINWVRSLSGITNEDLHSVFSLLKGDPALGFA</sequence>
<evidence type="ECO:0000256" key="2">
    <source>
        <dbReference type="ARBA" id="ARBA00022695"/>
    </source>
</evidence>
<name>A0A7K7LHS7_9AVES</name>